<dbReference type="NCBIfam" id="NF005057">
    <property type="entry name" value="PRK06464.1"/>
    <property type="match status" value="1"/>
</dbReference>
<dbReference type="SUPFAM" id="SSF51621">
    <property type="entry name" value="Phosphoenolpyruvate/pyruvate domain"/>
    <property type="match status" value="1"/>
</dbReference>
<keyword evidence="12 15" id="KW-0460">Magnesium</keyword>
<evidence type="ECO:0000256" key="8">
    <source>
        <dbReference type="ARBA" id="ARBA00022723"/>
    </source>
</evidence>
<evidence type="ECO:0000256" key="9">
    <source>
        <dbReference type="ARBA" id="ARBA00022741"/>
    </source>
</evidence>
<keyword evidence="11 15" id="KW-0067">ATP-binding</keyword>
<dbReference type="InterPro" id="IPR008279">
    <property type="entry name" value="PEP-util_enz_mobile_dom"/>
</dbReference>
<dbReference type="InterPro" id="IPR036637">
    <property type="entry name" value="Phosphohistidine_dom_sf"/>
</dbReference>
<dbReference type="SUPFAM" id="SSF52009">
    <property type="entry name" value="Phosphohistidine domain"/>
    <property type="match status" value="1"/>
</dbReference>
<evidence type="ECO:0000256" key="4">
    <source>
        <dbReference type="ARBA" id="ARBA00007837"/>
    </source>
</evidence>
<dbReference type="InterPro" id="IPR015813">
    <property type="entry name" value="Pyrv/PenolPyrv_kinase-like_dom"/>
</dbReference>
<feature type="domain" description="PEP-utilising enzyme C-terminal" evidence="18">
    <location>
        <begin position="521"/>
        <end position="837"/>
    </location>
</feature>
<evidence type="ECO:0000259" key="18">
    <source>
        <dbReference type="Pfam" id="PF02896"/>
    </source>
</evidence>
<comment type="cofactor">
    <cofactor evidence="1 15">
        <name>Mg(2+)</name>
        <dbReference type="ChEBI" id="CHEBI:18420"/>
    </cofactor>
</comment>
<evidence type="ECO:0000256" key="11">
    <source>
        <dbReference type="ARBA" id="ARBA00022840"/>
    </source>
</evidence>
<dbReference type="Gene3D" id="3.30.1490.20">
    <property type="entry name" value="ATP-grasp fold, A domain"/>
    <property type="match status" value="1"/>
</dbReference>
<organism evidence="19 20">
    <name type="scientific">bacterium (Candidatus Gribaldobacteria) CG10_big_fil_rev_8_21_14_0_10_37_46</name>
    <dbReference type="NCBI Taxonomy" id="2014276"/>
    <lineage>
        <taxon>Bacteria</taxon>
        <taxon>Candidatus Gribaldobacteria</taxon>
    </lineage>
</organism>
<reference evidence="20" key="1">
    <citation type="submission" date="2017-09" db="EMBL/GenBank/DDBJ databases">
        <title>Depth-based differentiation of microbial function through sediment-hosted aquifers and enrichment of novel symbionts in the deep terrestrial subsurface.</title>
        <authorList>
            <person name="Probst A.J."/>
            <person name="Ladd B."/>
            <person name="Jarett J.K."/>
            <person name="Geller-Mcgrath D.E."/>
            <person name="Sieber C.M.K."/>
            <person name="Emerson J.B."/>
            <person name="Anantharaman K."/>
            <person name="Thomas B.C."/>
            <person name="Malmstrom R."/>
            <person name="Stieglmeier M."/>
            <person name="Klingl A."/>
            <person name="Woyke T."/>
            <person name="Ryan C.M."/>
            <person name="Banfield J.F."/>
        </authorList>
    </citation>
    <scope>NUCLEOTIDE SEQUENCE [LARGE SCALE GENOMIC DNA]</scope>
</reference>
<comment type="catalytic activity">
    <reaction evidence="14 15">
        <text>pyruvate + ATP + H2O = phosphoenolpyruvate + AMP + phosphate + 2 H(+)</text>
        <dbReference type="Rhea" id="RHEA:11364"/>
        <dbReference type="ChEBI" id="CHEBI:15361"/>
        <dbReference type="ChEBI" id="CHEBI:15377"/>
        <dbReference type="ChEBI" id="CHEBI:15378"/>
        <dbReference type="ChEBI" id="CHEBI:30616"/>
        <dbReference type="ChEBI" id="CHEBI:43474"/>
        <dbReference type="ChEBI" id="CHEBI:58702"/>
        <dbReference type="ChEBI" id="CHEBI:456215"/>
        <dbReference type="EC" id="2.7.9.2"/>
    </reaction>
</comment>
<dbReference type="Pfam" id="PF02896">
    <property type="entry name" value="PEP-utilizers_C"/>
    <property type="match status" value="1"/>
</dbReference>
<evidence type="ECO:0000256" key="6">
    <source>
        <dbReference type="ARBA" id="ARBA00021623"/>
    </source>
</evidence>
<comment type="function">
    <text evidence="2 15">Catalyzes the phosphorylation of pyruvate to phosphoenolpyruvate.</text>
</comment>
<dbReference type="InterPro" id="IPR023151">
    <property type="entry name" value="PEP_util_CS"/>
</dbReference>
<dbReference type="Pfam" id="PF01326">
    <property type="entry name" value="PPDK_N"/>
    <property type="match status" value="1"/>
</dbReference>
<dbReference type="PANTHER" id="PTHR43030">
    <property type="entry name" value="PHOSPHOENOLPYRUVATE SYNTHASE"/>
    <property type="match status" value="1"/>
</dbReference>
<evidence type="ECO:0000256" key="2">
    <source>
        <dbReference type="ARBA" id="ARBA00002988"/>
    </source>
</evidence>
<evidence type="ECO:0000256" key="1">
    <source>
        <dbReference type="ARBA" id="ARBA00001946"/>
    </source>
</evidence>
<comment type="similarity">
    <text evidence="4 15">Belongs to the PEP-utilizing enzyme family.</text>
</comment>
<dbReference type="EC" id="2.7.9.2" evidence="5 15"/>
<dbReference type="EMBL" id="PFAU01000035">
    <property type="protein sequence ID" value="PIR91022.1"/>
    <property type="molecule type" value="Genomic_DNA"/>
</dbReference>
<proteinExistence type="inferred from homology"/>
<dbReference type="Gene3D" id="3.30.470.20">
    <property type="entry name" value="ATP-grasp fold, B domain"/>
    <property type="match status" value="1"/>
</dbReference>
<evidence type="ECO:0000256" key="7">
    <source>
        <dbReference type="ARBA" id="ARBA00022679"/>
    </source>
</evidence>
<evidence type="ECO:0000256" key="13">
    <source>
        <dbReference type="ARBA" id="ARBA00033470"/>
    </source>
</evidence>
<protein>
    <recommendedName>
        <fullName evidence="6 15">Phosphoenolpyruvate synthase</fullName>
        <shortName evidence="15">PEP synthase</shortName>
        <ecNumber evidence="5 15">2.7.9.2</ecNumber>
    </recommendedName>
    <alternativeName>
        <fullName evidence="13 15">Pyruvate, water dikinase</fullName>
    </alternativeName>
</protein>
<dbReference type="UniPathway" id="UPA00138"/>
<sequence length="845" mass="94998">MIKKEKNILWFKEITIKDVPLVGGKNASLGEMYNQLSQKGIHPVKSRKAGIPPKTELFNRVNIPNGFAITAKAYFDFLKKGKIQKEIEKTLAQMNPHSIKNLQIVGKKIRTLILKTSIFKDLETEIIKNYRKLSQLYGEENVTVAVRSSATAEDLPSASFAGQHETYLNITGEAELLKAVRNCLSSLFLDRAISYREEKGFEHMKVGLSVGIQKMVRSDIGSAGVMFTLDTETGFPNIVVINGIFGLGEMIVKGKITPDEFLVFKPTLRQAQGKLYKPIIRKDLGRKVRKYIYSKKGGVKEAGVSQREQLRFCINDKDILTLAKWGLIIEDHYSQKNKKWTPQDIEWAKDGKTGELFVVQARPETVHSLDTSKFYQEYEIQTKKKPIVNGIAIGNKIGFGKVHIIENINKLSQFKKGEVLVTRMTDPDWTTAMPLASAIITDEGGKTCHAAIISRELGIPCIVGTGKATKVLKNGQEITIDCTSGAEGKIFLGKIPFEVKRYDLEKIFTPYRAEDSGAGPKLKTKIMINIGAPDIAFKTSFLPNDGVGLAREEFIIAEKIRVHPLALYHYKKLKAQSEKRKATAQNLKLIIKKIDEITVEHRDKREYFVKELAEGIAQIGAAFWPKPVIVRFSDFKTNEYRALVGGELFEPEEANPMLGWRGASRYYDPKFQPAFEMECRAIKRTREIFGLKNIWLMVPFCRTLEEGKKVLELMAKNGLKKGEDGLKVIVMCEIPSNVILAEEFLKIFDGMSIGSNDLTQLSLGIDRDNAYLQKIGDERDETIKKMISKVIRLCKMKNKYCGICGDAPSSFPDFAKFLVDCKIPSISLSPDAVIKTILSLSKNKK</sequence>
<evidence type="ECO:0000259" key="16">
    <source>
        <dbReference type="Pfam" id="PF00391"/>
    </source>
</evidence>
<evidence type="ECO:0000256" key="10">
    <source>
        <dbReference type="ARBA" id="ARBA00022777"/>
    </source>
</evidence>
<keyword evidence="7 15" id="KW-0808">Transferase</keyword>
<feature type="domain" description="PEP-utilising enzyme mobile" evidence="16">
    <location>
        <begin position="414"/>
        <end position="485"/>
    </location>
</feature>
<evidence type="ECO:0000256" key="3">
    <source>
        <dbReference type="ARBA" id="ARBA00004742"/>
    </source>
</evidence>
<dbReference type="Gene3D" id="3.50.30.10">
    <property type="entry name" value="Phosphohistidine domain"/>
    <property type="match status" value="1"/>
</dbReference>
<dbReference type="Pfam" id="PF00391">
    <property type="entry name" value="PEP-utilizers"/>
    <property type="match status" value="1"/>
</dbReference>
<evidence type="ECO:0000256" key="5">
    <source>
        <dbReference type="ARBA" id="ARBA00011996"/>
    </source>
</evidence>
<dbReference type="FunFam" id="3.30.1490.20:FF:000010">
    <property type="entry name" value="Phosphoenolpyruvate synthase"/>
    <property type="match status" value="1"/>
</dbReference>
<dbReference type="PROSITE" id="PS00370">
    <property type="entry name" value="PEP_ENZYMES_PHOS_SITE"/>
    <property type="match status" value="1"/>
</dbReference>
<evidence type="ECO:0000256" key="15">
    <source>
        <dbReference type="PIRNR" id="PIRNR000854"/>
    </source>
</evidence>
<dbReference type="InterPro" id="IPR040442">
    <property type="entry name" value="Pyrv_kinase-like_dom_sf"/>
</dbReference>
<evidence type="ECO:0000313" key="20">
    <source>
        <dbReference type="Proteomes" id="UP000230882"/>
    </source>
</evidence>
<dbReference type="PANTHER" id="PTHR43030:SF1">
    <property type="entry name" value="PHOSPHOENOLPYRUVATE SYNTHASE"/>
    <property type="match status" value="1"/>
</dbReference>
<accession>A0A2H0UW10</accession>
<keyword evidence="19" id="KW-0670">Pyruvate</keyword>
<keyword evidence="8 15" id="KW-0479">Metal-binding</keyword>
<comment type="caution">
    <text evidence="19">The sequence shown here is derived from an EMBL/GenBank/DDBJ whole genome shotgun (WGS) entry which is preliminary data.</text>
</comment>
<dbReference type="NCBIfam" id="TIGR01418">
    <property type="entry name" value="PEP_synth"/>
    <property type="match status" value="1"/>
</dbReference>
<keyword evidence="9 15" id="KW-0547">Nucleotide-binding</keyword>
<keyword evidence="10 15" id="KW-0418">Kinase</keyword>
<name>A0A2H0UW10_9BACT</name>
<dbReference type="SUPFAM" id="SSF56059">
    <property type="entry name" value="Glutathione synthetase ATP-binding domain-like"/>
    <property type="match status" value="1"/>
</dbReference>
<gene>
    <name evidence="19" type="ORF">COU02_01440</name>
</gene>
<evidence type="ECO:0000256" key="12">
    <source>
        <dbReference type="ARBA" id="ARBA00022842"/>
    </source>
</evidence>
<dbReference type="GO" id="GO:0008986">
    <property type="term" value="F:pyruvate, water dikinase activity"/>
    <property type="evidence" value="ECO:0007669"/>
    <property type="project" value="UniProtKB-EC"/>
</dbReference>
<dbReference type="AlphaFoldDB" id="A0A2H0UW10"/>
<dbReference type="InterPro" id="IPR000121">
    <property type="entry name" value="PEP_util_C"/>
</dbReference>
<dbReference type="Proteomes" id="UP000230882">
    <property type="component" value="Unassembled WGS sequence"/>
</dbReference>
<dbReference type="InterPro" id="IPR002192">
    <property type="entry name" value="PPDK_AMP/ATP-bd"/>
</dbReference>
<dbReference type="PIRSF" id="PIRSF000854">
    <property type="entry name" value="PEP_synthase"/>
    <property type="match status" value="1"/>
</dbReference>
<evidence type="ECO:0000313" key="19">
    <source>
        <dbReference type="EMBL" id="PIR91022.1"/>
    </source>
</evidence>
<evidence type="ECO:0000256" key="14">
    <source>
        <dbReference type="ARBA" id="ARBA00047700"/>
    </source>
</evidence>
<evidence type="ECO:0000259" key="17">
    <source>
        <dbReference type="Pfam" id="PF01326"/>
    </source>
</evidence>
<dbReference type="InterPro" id="IPR013815">
    <property type="entry name" value="ATP_grasp_subdomain_1"/>
</dbReference>
<dbReference type="InterPro" id="IPR006319">
    <property type="entry name" value="PEP_synth"/>
</dbReference>
<dbReference type="GO" id="GO:0046872">
    <property type="term" value="F:metal ion binding"/>
    <property type="evidence" value="ECO:0007669"/>
    <property type="project" value="UniProtKB-KW"/>
</dbReference>
<dbReference type="GO" id="GO:0005524">
    <property type="term" value="F:ATP binding"/>
    <property type="evidence" value="ECO:0007669"/>
    <property type="project" value="UniProtKB-KW"/>
</dbReference>
<dbReference type="Gene3D" id="3.20.20.60">
    <property type="entry name" value="Phosphoenolpyruvate-binding domains"/>
    <property type="match status" value="1"/>
</dbReference>
<dbReference type="GO" id="GO:0006094">
    <property type="term" value="P:gluconeogenesis"/>
    <property type="evidence" value="ECO:0007669"/>
    <property type="project" value="UniProtKB-UniPathway"/>
</dbReference>
<dbReference type="PROSITE" id="PS00742">
    <property type="entry name" value="PEP_ENZYMES_2"/>
    <property type="match status" value="1"/>
</dbReference>
<feature type="domain" description="Pyruvate phosphate dikinase AMP/ATP-binding" evidence="17">
    <location>
        <begin position="20"/>
        <end position="372"/>
    </location>
</feature>
<comment type="pathway">
    <text evidence="3 15">Carbohydrate biosynthesis; gluconeogenesis.</text>
</comment>
<dbReference type="InterPro" id="IPR018274">
    <property type="entry name" value="PEP_util_AS"/>
</dbReference>